<dbReference type="EMBL" id="LXQA010478784">
    <property type="protein sequence ID" value="MCI54410.1"/>
    <property type="molecule type" value="Genomic_DNA"/>
</dbReference>
<dbReference type="AlphaFoldDB" id="A0A392T2M6"/>
<sequence length="33" mass="3757">MLLVCLRPAQLCLRPAQFCIAEKIKRAVGCVRR</sequence>
<comment type="caution">
    <text evidence="1">The sequence shown here is derived from an EMBL/GenBank/DDBJ whole genome shotgun (WGS) entry which is preliminary data.</text>
</comment>
<keyword evidence="2" id="KW-1185">Reference proteome</keyword>
<dbReference type="Proteomes" id="UP000265520">
    <property type="component" value="Unassembled WGS sequence"/>
</dbReference>
<evidence type="ECO:0000313" key="1">
    <source>
        <dbReference type="EMBL" id="MCI54410.1"/>
    </source>
</evidence>
<accession>A0A392T2M6</accession>
<reference evidence="1 2" key="1">
    <citation type="journal article" date="2018" name="Front. Plant Sci.">
        <title>Red Clover (Trifolium pratense) and Zigzag Clover (T. medium) - A Picture of Genomic Similarities and Differences.</title>
        <authorList>
            <person name="Dluhosova J."/>
            <person name="Istvanek J."/>
            <person name="Nedelnik J."/>
            <person name="Repkova J."/>
        </authorList>
    </citation>
    <scope>NUCLEOTIDE SEQUENCE [LARGE SCALE GENOMIC DNA]</scope>
    <source>
        <strain evidence="2">cv. 10/8</strain>
        <tissue evidence="1">Leaf</tissue>
    </source>
</reference>
<feature type="non-terminal residue" evidence="1">
    <location>
        <position position="33"/>
    </location>
</feature>
<proteinExistence type="predicted"/>
<name>A0A392T2M6_9FABA</name>
<evidence type="ECO:0000313" key="2">
    <source>
        <dbReference type="Proteomes" id="UP000265520"/>
    </source>
</evidence>
<organism evidence="1 2">
    <name type="scientific">Trifolium medium</name>
    <dbReference type="NCBI Taxonomy" id="97028"/>
    <lineage>
        <taxon>Eukaryota</taxon>
        <taxon>Viridiplantae</taxon>
        <taxon>Streptophyta</taxon>
        <taxon>Embryophyta</taxon>
        <taxon>Tracheophyta</taxon>
        <taxon>Spermatophyta</taxon>
        <taxon>Magnoliopsida</taxon>
        <taxon>eudicotyledons</taxon>
        <taxon>Gunneridae</taxon>
        <taxon>Pentapetalae</taxon>
        <taxon>rosids</taxon>
        <taxon>fabids</taxon>
        <taxon>Fabales</taxon>
        <taxon>Fabaceae</taxon>
        <taxon>Papilionoideae</taxon>
        <taxon>50 kb inversion clade</taxon>
        <taxon>NPAAA clade</taxon>
        <taxon>Hologalegina</taxon>
        <taxon>IRL clade</taxon>
        <taxon>Trifolieae</taxon>
        <taxon>Trifolium</taxon>
    </lineage>
</organism>
<protein>
    <submittedName>
        <fullName evidence="1">Uncharacterized protein</fullName>
    </submittedName>
</protein>